<dbReference type="EMBL" id="BOOP01000029">
    <property type="protein sequence ID" value="GII40896.1"/>
    <property type="molecule type" value="Genomic_DNA"/>
</dbReference>
<dbReference type="AlphaFoldDB" id="A0A8J3XIG4"/>
<evidence type="ECO:0000313" key="2">
    <source>
        <dbReference type="Proteomes" id="UP000622547"/>
    </source>
</evidence>
<reference evidence="1 2" key="1">
    <citation type="submission" date="2021-01" db="EMBL/GenBank/DDBJ databases">
        <title>Whole genome shotgun sequence of Planotetraspora phitsanulokensis NBRC 104273.</title>
        <authorList>
            <person name="Komaki H."/>
            <person name="Tamura T."/>
        </authorList>
    </citation>
    <scope>NUCLEOTIDE SEQUENCE [LARGE SCALE GENOMIC DNA]</scope>
    <source>
        <strain evidence="1 2">NBRC 104273</strain>
    </source>
</reference>
<accession>A0A8J3XIG4</accession>
<protein>
    <submittedName>
        <fullName evidence="1">Nucleotidyltransferase</fullName>
    </submittedName>
</protein>
<proteinExistence type="predicted"/>
<sequence>MPEGTVLSVVTGSRAYGLDGEGSDVDRRGVFVVPTPMFWRLDKPPTHMDGPMAEQFSWEIERFCVLAMRANPTVLECLWSPIVEHVTPVGEELLAIRQAFLSREAERTFAAYSDDQFRRLESRGAEQPGPDARFAGDPRIRKMAMHLLRLLVSGLHLVRHGEPLVRVDDRLRARLLAVRQGATGWQEAKRWREELTGELTAAIAGGSVLPDEPGKDVIEDFLMRVRRSAL</sequence>
<organism evidence="1 2">
    <name type="scientific">Planotetraspora phitsanulokensis</name>
    <dbReference type="NCBI Taxonomy" id="575192"/>
    <lineage>
        <taxon>Bacteria</taxon>
        <taxon>Bacillati</taxon>
        <taxon>Actinomycetota</taxon>
        <taxon>Actinomycetes</taxon>
        <taxon>Streptosporangiales</taxon>
        <taxon>Streptosporangiaceae</taxon>
        <taxon>Planotetraspora</taxon>
    </lineage>
</organism>
<dbReference type="Proteomes" id="UP000622547">
    <property type="component" value="Unassembled WGS sequence"/>
</dbReference>
<dbReference type="InterPro" id="IPR018775">
    <property type="entry name" value="RlaP"/>
</dbReference>
<dbReference type="PANTHER" id="PTHR34817">
    <property type="entry name" value="NUCLEOTIDYLTRANSFERASE"/>
    <property type="match status" value="1"/>
</dbReference>
<keyword evidence="2" id="KW-1185">Reference proteome</keyword>
<name>A0A8J3XIG4_9ACTN</name>
<evidence type="ECO:0000313" key="1">
    <source>
        <dbReference type="EMBL" id="GII40896.1"/>
    </source>
</evidence>
<gene>
    <name evidence="1" type="ORF">Pph01_58990</name>
</gene>
<dbReference type="PANTHER" id="PTHR34817:SF2">
    <property type="entry name" value="NUCLEOTIDYLTRANSFERASE"/>
    <property type="match status" value="1"/>
</dbReference>
<comment type="caution">
    <text evidence="1">The sequence shown here is derived from an EMBL/GenBank/DDBJ whole genome shotgun (WGS) entry which is preliminary data.</text>
</comment>
<dbReference type="Pfam" id="PF10127">
    <property type="entry name" value="RlaP"/>
    <property type="match status" value="1"/>
</dbReference>